<dbReference type="Proteomes" id="UP000226592">
    <property type="component" value="Unassembled WGS sequence"/>
</dbReference>
<dbReference type="PANTHER" id="PTHR23046">
    <property type="entry name" value="PHOSPHORIBOSYLAMINOIMIDAZOLE CARBOXYLASE CATALYTIC SUBUNIT"/>
    <property type="match status" value="1"/>
</dbReference>
<comment type="caution">
    <text evidence="3">The sequence shown here is derived from an EMBL/GenBank/DDBJ whole genome shotgun (WGS) entry which is preliminary data.</text>
</comment>
<dbReference type="InterPro" id="IPR024694">
    <property type="entry name" value="PurE_prokaryotes"/>
</dbReference>
<dbReference type="Pfam" id="PF00731">
    <property type="entry name" value="AIRC"/>
    <property type="match status" value="1"/>
</dbReference>
<name>A0A2D6M164_9ARCH</name>
<dbReference type="EMBL" id="NZBU01000008">
    <property type="protein sequence ID" value="MAG22167.1"/>
    <property type="molecule type" value="Genomic_DNA"/>
</dbReference>
<reference evidence="4" key="1">
    <citation type="submission" date="2017-09" db="EMBL/GenBank/DDBJ databases">
        <title>The Reconstruction of 2,631 Draft Metagenome-Assembled Genomes from the Global Oceans.</title>
        <authorList>
            <person name="Tully B.J."/>
            <person name="Graham E.D."/>
            <person name="Heidelberg J.F."/>
        </authorList>
    </citation>
    <scope>NUCLEOTIDE SEQUENCE [LARGE SCALE GENOMIC DNA]</scope>
</reference>
<feature type="domain" description="PurE" evidence="2">
    <location>
        <begin position="2"/>
        <end position="131"/>
    </location>
</feature>
<dbReference type="PANTHER" id="PTHR23046:SF2">
    <property type="entry name" value="PHOSPHORIBOSYLAMINOIMIDAZOLE CARBOXYLASE"/>
    <property type="match status" value="1"/>
</dbReference>
<dbReference type="Gene3D" id="3.40.50.1970">
    <property type="match status" value="2"/>
</dbReference>
<proteinExistence type="predicted"/>
<dbReference type="AlphaFoldDB" id="A0A2D6M164"/>
<evidence type="ECO:0000256" key="1">
    <source>
        <dbReference type="ARBA" id="ARBA00022755"/>
    </source>
</evidence>
<dbReference type="SMART" id="SM01001">
    <property type="entry name" value="AIRC"/>
    <property type="match status" value="1"/>
</dbReference>
<organism evidence="3 4">
    <name type="scientific">Candidatus Iainarchaeum sp</name>
    <dbReference type="NCBI Taxonomy" id="3101447"/>
    <lineage>
        <taxon>Archaea</taxon>
        <taxon>Candidatus Iainarchaeota</taxon>
        <taxon>Candidatus Iainarchaeia</taxon>
        <taxon>Candidatus Iainarchaeales</taxon>
        <taxon>Candidatus Iainarchaeaceae</taxon>
        <taxon>Candidatus Iainarchaeum</taxon>
    </lineage>
</organism>
<evidence type="ECO:0000313" key="3">
    <source>
        <dbReference type="EMBL" id="MAG22167.1"/>
    </source>
</evidence>
<dbReference type="InterPro" id="IPR000031">
    <property type="entry name" value="PurE_dom"/>
</dbReference>
<protein>
    <recommendedName>
        <fullName evidence="2">PurE domain-containing protein</fullName>
    </recommendedName>
</protein>
<dbReference type="GO" id="GO:0006189">
    <property type="term" value="P:'de novo' IMP biosynthetic process"/>
    <property type="evidence" value="ECO:0007669"/>
    <property type="project" value="InterPro"/>
</dbReference>
<evidence type="ECO:0000259" key="2">
    <source>
        <dbReference type="SMART" id="SM01001"/>
    </source>
</evidence>
<gene>
    <name evidence="3" type="ORF">CL943_02585</name>
</gene>
<sequence>MIQALVVFGSDSDASVYDKILAGLRERGIKAELRICSAHRTPKKLDRILRETNAHIIVAGAGLSAALPGVIASHSIKPVIGVPVSGNYGGLDALLSVHQMPGGMPVIGVGIDAADEASNAVALALHKHEKVKILSKLGDNEKITKRLYKGINVFEEMGVEFQIVDDLGLSFDETHELVVNLHPLGEEPIERENALIINVPMKEGATEKDALTLMSQTQKGLWVGLNRVENACLAAVQLMNVNFSGFSRKLNEHREKQKQKVFEADERENKK</sequence>
<dbReference type="SUPFAM" id="SSF52255">
    <property type="entry name" value="N5-CAIR mutase (phosphoribosylaminoimidazole carboxylase, PurE)"/>
    <property type="match status" value="2"/>
</dbReference>
<accession>A0A2D6M164</accession>
<evidence type="ECO:0000313" key="4">
    <source>
        <dbReference type="Proteomes" id="UP000226592"/>
    </source>
</evidence>
<keyword evidence="1" id="KW-0658">Purine biosynthesis</keyword>